<reference evidence="1" key="2">
    <citation type="journal article" date="2022" name="Microbiol. Resour. Announc.">
        <title>Metagenome Sequencing to Explore Phylogenomics of Terrestrial Cyanobacteria.</title>
        <authorList>
            <person name="Ward R.D."/>
            <person name="Stajich J.E."/>
            <person name="Johansen J.R."/>
            <person name="Huntemann M."/>
            <person name="Clum A."/>
            <person name="Foster B."/>
            <person name="Foster B."/>
            <person name="Roux S."/>
            <person name="Palaniappan K."/>
            <person name="Varghese N."/>
            <person name="Mukherjee S."/>
            <person name="Reddy T.B.K."/>
            <person name="Daum C."/>
            <person name="Copeland A."/>
            <person name="Chen I.A."/>
            <person name="Ivanova N.N."/>
            <person name="Kyrpides N.C."/>
            <person name="Shapiro N."/>
            <person name="Eloe-Fadrosh E.A."/>
            <person name="Pietrasiak N."/>
        </authorList>
    </citation>
    <scope>NUCLEOTIDE SEQUENCE</scope>
    <source>
        <strain evidence="1">HA4357-MV3</strain>
    </source>
</reference>
<sequence length="63" mass="7378">MRYNDEDQNFVDEYVSDRVMVSLEDFLHCNHYLHPTIHAIANPRISLIPQISTSVRQGVLHLE</sequence>
<dbReference type="EMBL" id="JAHHHW010000090">
    <property type="protein sequence ID" value="MBW4432701.1"/>
    <property type="molecule type" value="Genomic_DNA"/>
</dbReference>
<reference evidence="1" key="1">
    <citation type="submission" date="2021-05" db="EMBL/GenBank/DDBJ databases">
        <authorList>
            <person name="Pietrasiak N."/>
            <person name="Ward R."/>
            <person name="Stajich J.E."/>
            <person name="Kurbessoian T."/>
        </authorList>
    </citation>
    <scope>NUCLEOTIDE SEQUENCE</scope>
    <source>
        <strain evidence="1">HA4357-MV3</strain>
    </source>
</reference>
<protein>
    <submittedName>
        <fullName evidence="1">Uncharacterized protein</fullName>
    </submittedName>
</protein>
<proteinExistence type="predicted"/>
<evidence type="ECO:0000313" key="1">
    <source>
        <dbReference type="EMBL" id="MBW4432701.1"/>
    </source>
</evidence>
<dbReference type="AlphaFoldDB" id="A0A9E3LT51"/>
<accession>A0A9E3LT51</accession>
<comment type="caution">
    <text evidence="1">The sequence shown here is derived from an EMBL/GenBank/DDBJ whole genome shotgun (WGS) entry which is preliminary data.</text>
</comment>
<dbReference type="Proteomes" id="UP000813215">
    <property type="component" value="Unassembled WGS sequence"/>
</dbReference>
<organism evidence="1 2">
    <name type="scientific">Pelatocladus maniniholoensis HA4357-MV3</name>
    <dbReference type="NCBI Taxonomy" id="1117104"/>
    <lineage>
        <taxon>Bacteria</taxon>
        <taxon>Bacillati</taxon>
        <taxon>Cyanobacteriota</taxon>
        <taxon>Cyanophyceae</taxon>
        <taxon>Nostocales</taxon>
        <taxon>Nostocaceae</taxon>
        <taxon>Pelatocladus</taxon>
    </lineage>
</organism>
<gene>
    <name evidence="1" type="ORF">KME28_13445</name>
</gene>
<name>A0A9E3LT51_9NOST</name>
<evidence type="ECO:0000313" key="2">
    <source>
        <dbReference type="Proteomes" id="UP000813215"/>
    </source>
</evidence>